<organism evidence="3 4">
    <name type="scientific">Chara braunii</name>
    <name type="common">Braun's stonewort</name>
    <dbReference type="NCBI Taxonomy" id="69332"/>
    <lineage>
        <taxon>Eukaryota</taxon>
        <taxon>Viridiplantae</taxon>
        <taxon>Streptophyta</taxon>
        <taxon>Charophyceae</taxon>
        <taxon>Charales</taxon>
        <taxon>Characeae</taxon>
        <taxon>Chara</taxon>
    </lineage>
</organism>
<feature type="coiled-coil region" evidence="1">
    <location>
        <begin position="498"/>
        <end position="543"/>
    </location>
</feature>
<gene>
    <name evidence="3" type="ORF">CBR_g11971</name>
</gene>
<reference evidence="3 4" key="1">
    <citation type="journal article" date="2018" name="Cell">
        <title>The Chara Genome: Secondary Complexity and Implications for Plant Terrestrialization.</title>
        <authorList>
            <person name="Nishiyama T."/>
            <person name="Sakayama H."/>
            <person name="Vries J.D."/>
            <person name="Buschmann H."/>
            <person name="Saint-Marcoux D."/>
            <person name="Ullrich K.K."/>
            <person name="Haas F.B."/>
            <person name="Vanderstraeten L."/>
            <person name="Becker D."/>
            <person name="Lang D."/>
            <person name="Vosolsobe S."/>
            <person name="Rombauts S."/>
            <person name="Wilhelmsson P.K.I."/>
            <person name="Janitza P."/>
            <person name="Kern R."/>
            <person name="Heyl A."/>
            <person name="Rumpler F."/>
            <person name="Villalobos L.I.A.C."/>
            <person name="Clay J.M."/>
            <person name="Skokan R."/>
            <person name="Toyoda A."/>
            <person name="Suzuki Y."/>
            <person name="Kagoshima H."/>
            <person name="Schijlen E."/>
            <person name="Tajeshwar N."/>
            <person name="Catarino B."/>
            <person name="Hetherington A.J."/>
            <person name="Saltykova A."/>
            <person name="Bonnot C."/>
            <person name="Breuninger H."/>
            <person name="Symeonidi A."/>
            <person name="Radhakrishnan G.V."/>
            <person name="Van Nieuwerburgh F."/>
            <person name="Deforce D."/>
            <person name="Chang C."/>
            <person name="Karol K.G."/>
            <person name="Hedrich R."/>
            <person name="Ulvskov P."/>
            <person name="Glockner G."/>
            <person name="Delwiche C.F."/>
            <person name="Petrasek J."/>
            <person name="Van de Peer Y."/>
            <person name="Friml J."/>
            <person name="Beilby M."/>
            <person name="Dolan L."/>
            <person name="Kohara Y."/>
            <person name="Sugano S."/>
            <person name="Fujiyama A."/>
            <person name="Delaux P.-M."/>
            <person name="Quint M."/>
            <person name="TheiBen G."/>
            <person name="Hagemann M."/>
            <person name="Harholt J."/>
            <person name="Dunand C."/>
            <person name="Zachgo S."/>
            <person name="Langdale J."/>
            <person name="Maumus F."/>
            <person name="Straeten D.V.D."/>
            <person name="Gould S.B."/>
            <person name="Rensing S.A."/>
        </authorList>
    </citation>
    <scope>NUCLEOTIDE SEQUENCE [LARGE SCALE GENOMIC DNA]</scope>
    <source>
        <strain evidence="3 4">S276</strain>
    </source>
</reference>
<dbReference type="Gene3D" id="3.30.420.10">
    <property type="entry name" value="Ribonuclease H-like superfamily/Ribonuclease H"/>
    <property type="match status" value="1"/>
</dbReference>
<feature type="region of interest" description="Disordered" evidence="2">
    <location>
        <begin position="625"/>
        <end position="659"/>
    </location>
</feature>
<evidence type="ECO:0000313" key="4">
    <source>
        <dbReference type="Proteomes" id="UP000265515"/>
    </source>
</evidence>
<sequence>MADRDDLRGYRPRYMKYSWMWEREDEKGTLVEAVLSYGKPEGEVRLKINVCGHKEQEMRRDERLQAAITKARNRAERRCRRDGVTAGMRVTVTYHEDDSSIGTTTREVQRVDRDSEALEDLESEWSNKDPRESWVALRKGPRGEHFVVEVDVGGRKCGAFIDIGSTRNYISRDCLERLHLQDRVRHPSRPVASTLAKKERMIVTDYIKDVVCTFSYGGGELNHKISFLVSDDLPFEMLLGMYYLEVAKPQFDWEKKVLKHKLPDGRTVRLTKFKANSIIDTYGCLCASAFYNYYKQNQEEGMYLVYVLEKGKAVKTPPEIERVVAKFPDLFEEPTGDVEREVVHAIEITPGRQSVSMDFMDTLVTSKSGKRHIFVIIDRFTKYARLVAMLETARTDFIIKLFKDNWVRRRHSGLFQVLRLRDDLFSSLETAAVVCLRPGTWTAGYSRSGAITAQRLPVEPLDWAGQYYYSSEPLKESEEELDVFIAKLATVTDTVERNLMLEEKRAELNIKLLTARRQEVEEKKRLQAEGEKLQKALEEQKDKPSATEKQLALLREAVLNTRQDMVLMCQNLQRVETHRVEFETVWNNFLEKSSKDVDQHVQTYIRALDEHVTKTFTPEVIDKIVKGAGGGGGDGDDDGDDDKKGKRDGDPKGKLPQETGQVSKIKLKLSWTYNGKKEESVLHWAAAIETYVYGQRSPYWDRVLMATSCMGGDAMSFAISLQKEAGCSSMVEFSQQTRIEDFLKAIRERPIDRLNPDQVHKLPLGTSEFAIQYQKDIAKVKENIIKAQHQMIEQANKHRRPSQFAVGDLVWVKSKEFAPEENISQKLLPAYRGPWQVLDVIGDVDGPSYVIEILHLHTYPVFHASKLFPCVTNELFPSHRSAIPPSMDGKYDVDKIVAENTFHIGRRGRPQRQFKVRFAYQDPSEDCWFTREELLDSASHIVSAYERGKRGIHIIDR</sequence>
<dbReference type="EMBL" id="BFEA01000164">
    <property type="protein sequence ID" value="GBG72393.1"/>
    <property type="molecule type" value="Genomic_DNA"/>
</dbReference>
<dbReference type="InterPro" id="IPR012337">
    <property type="entry name" value="RNaseH-like_sf"/>
</dbReference>
<evidence type="ECO:0000313" key="3">
    <source>
        <dbReference type="EMBL" id="GBG72393.1"/>
    </source>
</evidence>
<dbReference type="Gramene" id="GBG72393">
    <property type="protein sequence ID" value="GBG72393"/>
    <property type="gene ID" value="CBR_g11971"/>
</dbReference>
<comment type="caution">
    <text evidence="3">The sequence shown here is derived from an EMBL/GenBank/DDBJ whole genome shotgun (WGS) entry which is preliminary data.</text>
</comment>
<dbReference type="AlphaFoldDB" id="A0A388KR33"/>
<feature type="compositionally biased region" description="Basic and acidic residues" evidence="2">
    <location>
        <begin position="641"/>
        <end position="655"/>
    </location>
</feature>
<name>A0A388KR33_CHABU</name>
<keyword evidence="1" id="KW-0175">Coiled coil</keyword>
<keyword evidence="4" id="KW-1185">Reference proteome</keyword>
<dbReference type="Gene3D" id="2.40.70.10">
    <property type="entry name" value="Acid Proteases"/>
    <property type="match status" value="1"/>
</dbReference>
<dbReference type="GO" id="GO:0003676">
    <property type="term" value="F:nucleic acid binding"/>
    <property type="evidence" value="ECO:0007669"/>
    <property type="project" value="InterPro"/>
</dbReference>
<dbReference type="SUPFAM" id="SSF53098">
    <property type="entry name" value="Ribonuclease H-like"/>
    <property type="match status" value="1"/>
</dbReference>
<dbReference type="Proteomes" id="UP000265515">
    <property type="component" value="Unassembled WGS sequence"/>
</dbReference>
<evidence type="ECO:0008006" key="5">
    <source>
        <dbReference type="Google" id="ProtNLM"/>
    </source>
</evidence>
<dbReference type="SUPFAM" id="SSF54160">
    <property type="entry name" value="Chromo domain-like"/>
    <property type="match status" value="1"/>
</dbReference>
<evidence type="ECO:0000256" key="2">
    <source>
        <dbReference type="SAM" id="MobiDB-lite"/>
    </source>
</evidence>
<dbReference type="OrthoDB" id="5554229at2759"/>
<dbReference type="InterPro" id="IPR036397">
    <property type="entry name" value="RNaseH_sf"/>
</dbReference>
<evidence type="ECO:0000256" key="1">
    <source>
        <dbReference type="SAM" id="Coils"/>
    </source>
</evidence>
<protein>
    <recommendedName>
        <fullName evidence="5">Chromo domain-containing protein</fullName>
    </recommendedName>
</protein>
<dbReference type="CDD" id="cd00303">
    <property type="entry name" value="retropepsin_like"/>
    <property type="match status" value="1"/>
</dbReference>
<proteinExistence type="predicted"/>
<dbReference type="InterPro" id="IPR021109">
    <property type="entry name" value="Peptidase_aspartic_dom_sf"/>
</dbReference>
<accession>A0A388KR33</accession>
<dbReference type="InterPro" id="IPR016197">
    <property type="entry name" value="Chromo-like_dom_sf"/>
</dbReference>